<dbReference type="CDD" id="cd06267">
    <property type="entry name" value="PBP1_LacI_sugar_binding-like"/>
    <property type="match status" value="1"/>
</dbReference>
<dbReference type="SUPFAM" id="SSF53822">
    <property type="entry name" value="Periplasmic binding protein-like I"/>
    <property type="match status" value="1"/>
</dbReference>
<dbReference type="CDD" id="cd07377">
    <property type="entry name" value="WHTH_GntR"/>
    <property type="match status" value="1"/>
</dbReference>
<dbReference type="Pfam" id="PF13377">
    <property type="entry name" value="Peripla_BP_3"/>
    <property type="match status" value="1"/>
</dbReference>
<dbReference type="PROSITE" id="PS50949">
    <property type="entry name" value="HTH_GNTR"/>
    <property type="match status" value="1"/>
</dbReference>
<evidence type="ECO:0000313" key="7">
    <source>
        <dbReference type="Proteomes" id="UP000217465"/>
    </source>
</evidence>
<feature type="domain" description="HTH gntR-type" evidence="5">
    <location>
        <begin position="3"/>
        <end position="71"/>
    </location>
</feature>
<evidence type="ECO:0000259" key="5">
    <source>
        <dbReference type="PROSITE" id="PS50949"/>
    </source>
</evidence>
<reference evidence="6 7" key="1">
    <citation type="submission" date="2016-06" db="EMBL/GenBank/DDBJ databases">
        <authorList>
            <person name="Haines A.N."/>
            <person name="Council K.R."/>
        </authorList>
    </citation>
    <scope>NUCLEOTIDE SEQUENCE [LARGE SCALE GENOMIC DNA]</scope>
    <source>
        <strain evidence="6 7">SP158-29</strain>
    </source>
</reference>
<dbReference type="InterPro" id="IPR036388">
    <property type="entry name" value="WH-like_DNA-bd_sf"/>
</dbReference>
<organism evidence="6 7">
    <name type="scientific">Streptococcus parauberis</name>
    <dbReference type="NCBI Taxonomy" id="1348"/>
    <lineage>
        <taxon>Bacteria</taxon>
        <taxon>Bacillati</taxon>
        <taxon>Bacillota</taxon>
        <taxon>Bacilli</taxon>
        <taxon>Lactobacillales</taxon>
        <taxon>Streptococcaceae</taxon>
        <taxon>Streptococcus</taxon>
    </lineage>
</organism>
<dbReference type="SMART" id="SM00345">
    <property type="entry name" value="HTH_GNTR"/>
    <property type="match status" value="1"/>
</dbReference>
<dbReference type="PANTHER" id="PTHR30146">
    <property type="entry name" value="LACI-RELATED TRANSCRIPTIONAL REPRESSOR"/>
    <property type="match status" value="1"/>
</dbReference>
<evidence type="ECO:0000256" key="4">
    <source>
        <dbReference type="ARBA" id="ARBA00023163"/>
    </source>
</evidence>
<evidence type="ECO:0000256" key="2">
    <source>
        <dbReference type="ARBA" id="ARBA00023015"/>
    </source>
</evidence>
<dbReference type="Gene3D" id="3.40.50.2300">
    <property type="match status" value="2"/>
</dbReference>
<evidence type="ECO:0000313" key="6">
    <source>
        <dbReference type="EMBL" id="PCH12824.1"/>
    </source>
</evidence>
<sequence length="347" mass="39080">MAELLYKKIYHYLKDKMSDGSLQAGDQLPTEKELSELFSVSRITSKRAFVELENEGLISRQRGKGSFVKEIKVTNGSEKKLIAFLLPFEASNELTDYAKGIVQELSKGDFQLTINLVKNVSVNQVSDYAGIILYPENTNQSIDLLFQCQLKEMPLVLLDKHVEGFEVPTVASENHIGSYNLTKHLFETGCQEILYVGQESLGEVSSVRDRYLGYLQALTEEKMASHHWIIDKNHSLIDELVSLASYLKASKCRKTGLVVENDWLAIQILQYLQQDNFCIPDDVAIVGFDNIQAASLLTPGLTTARQDFLQIGQEAARMLVKMITTGQDQVANKKVPVQIYYRNSSQK</sequence>
<name>A0A854WRS2_9STRE</name>
<dbReference type="RefSeq" id="WP_096633722.1">
    <property type="nucleotide sequence ID" value="NZ_NSGR01000008.1"/>
</dbReference>
<dbReference type="Pfam" id="PF00392">
    <property type="entry name" value="GntR"/>
    <property type="match status" value="1"/>
</dbReference>
<keyword evidence="1" id="KW-0678">Repressor</keyword>
<keyword evidence="2" id="KW-0805">Transcription regulation</keyword>
<dbReference type="Gene3D" id="1.10.10.10">
    <property type="entry name" value="Winged helix-like DNA-binding domain superfamily/Winged helix DNA-binding domain"/>
    <property type="match status" value="1"/>
</dbReference>
<dbReference type="InterPro" id="IPR046335">
    <property type="entry name" value="LacI/GalR-like_sensor"/>
</dbReference>
<dbReference type="InterPro" id="IPR036390">
    <property type="entry name" value="WH_DNA-bd_sf"/>
</dbReference>
<evidence type="ECO:0000256" key="1">
    <source>
        <dbReference type="ARBA" id="ARBA00022491"/>
    </source>
</evidence>
<proteinExistence type="predicted"/>
<evidence type="ECO:0000256" key="3">
    <source>
        <dbReference type="ARBA" id="ARBA00023125"/>
    </source>
</evidence>
<dbReference type="EMBL" id="NSGR01000008">
    <property type="protein sequence ID" value="PCH12824.1"/>
    <property type="molecule type" value="Genomic_DNA"/>
</dbReference>
<gene>
    <name evidence="6" type="primary">exuR</name>
    <name evidence="6" type="ORF">A9Y57_01544</name>
</gene>
<dbReference type="AlphaFoldDB" id="A0A854WRS2"/>
<dbReference type="GO" id="GO:0003700">
    <property type="term" value="F:DNA-binding transcription factor activity"/>
    <property type="evidence" value="ECO:0007669"/>
    <property type="project" value="InterPro"/>
</dbReference>
<dbReference type="GO" id="GO:0000976">
    <property type="term" value="F:transcription cis-regulatory region binding"/>
    <property type="evidence" value="ECO:0007669"/>
    <property type="project" value="TreeGrafter"/>
</dbReference>
<keyword evidence="4" id="KW-0804">Transcription</keyword>
<dbReference type="InterPro" id="IPR000524">
    <property type="entry name" value="Tscrpt_reg_HTH_GntR"/>
</dbReference>
<dbReference type="InterPro" id="IPR028082">
    <property type="entry name" value="Peripla_BP_I"/>
</dbReference>
<dbReference type="SUPFAM" id="SSF46785">
    <property type="entry name" value="Winged helix' DNA-binding domain"/>
    <property type="match status" value="1"/>
</dbReference>
<keyword evidence="3" id="KW-0238">DNA-binding</keyword>
<accession>A0A854WRS2</accession>
<dbReference type="PANTHER" id="PTHR30146:SF95">
    <property type="entry name" value="RIBOSE OPERON REPRESSOR"/>
    <property type="match status" value="1"/>
</dbReference>
<dbReference type="PRINTS" id="PR00035">
    <property type="entry name" value="HTHGNTR"/>
</dbReference>
<dbReference type="Proteomes" id="UP000217465">
    <property type="component" value="Unassembled WGS sequence"/>
</dbReference>
<protein>
    <submittedName>
        <fullName evidence="6">Putative HTH-type transcriptional repressor ExuR</fullName>
    </submittedName>
</protein>
<comment type="caution">
    <text evidence="6">The sequence shown here is derived from an EMBL/GenBank/DDBJ whole genome shotgun (WGS) entry which is preliminary data.</text>
</comment>